<evidence type="ECO:0000256" key="12">
    <source>
        <dbReference type="PROSITE-ProRule" id="PRU00146"/>
    </source>
</evidence>
<dbReference type="SMART" id="SM00389">
    <property type="entry name" value="HOX"/>
    <property type="match status" value="1"/>
</dbReference>
<dbReference type="PROSITE" id="PS01359">
    <property type="entry name" value="ZF_PHD_1"/>
    <property type="match status" value="1"/>
</dbReference>
<feature type="compositionally biased region" description="Basic residues" evidence="14">
    <location>
        <begin position="143"/>
        <end position="153"/>
    </location>
</feature>
<dbReference type="Pfam" id="PF00046">
    <property type="entry name" value="Homeodomain"/>
    <property type="match status" value="1"/>
</dbReference>
<dbReference type="CDD" id="cd15504">
    <property type="entry name" value="PHD_PRHA_like"/>
    <property type="match status" value="1"/>
</dbReference>
<evidence type="ECO:0000259" key="15">
    <source>
        <dbReference type="PROSITE" id="PS50016"/>
    </source>
</evidence>
<comment type="caution">
    <text evidence="17">The sequence shown here is derived from an EMBL/GenBank/DDBJ whole genome shotgun (WGS) entry which is preliminary data.</text>
</comment>
<reference evidence="17" key="1">
    <citation type="submission" date="2020-08" db="EMBL/GenBank/DDBJ databases">
        <title>Plant Genome Project.</title>
        <authorList>
            <person name="Zhang R.-G."/>
        </authorList>
    </citation>
    <scope>NUCLEOTIDE SEQUENCE</scope>
    <source>
        <strain evidence="17">WSP0</strain>
        <tissue evidence="17">Leaf</tissue>
    </source>
</reference>
<dbReference type="InterPro" id="IPR013083">
    <property type="entry name" value="Znf_RING/FYVE/PHD"/>
</dbReference>
<dbReference type="EMBL" id="JACTNZ010000001">
    <property type="protein sequence ID" value="KAG5564995.1"/>
    <property type="molecule type" value="Genomic_DNA"/>
</dbReference>
<evidence type="ECO:0000313" key="18">
    <source>
        <dbReference type="Proteomes" id="UP000823749"/>
    </source>
</evidence>
<keyword evidence="10 11" id="KW-0539">Nucleus</keyword>
<feature type="domain" description="Homeobox" evidence="16">
    <location>
        <begin position="529"/>
        <end position="589"/>
    </location>
</feature>
<dbReference type="Proteomes" id="UP000823749">
    <property type="component" value="Chromosome 1"/>
</dbReference>
<evidence type="ECO:0000256" key="7">
    <source>
        <dbReference type="ARBA" id="ARBA00023125"/>
    </source>
</evidence>
<comment type="similarity">
    <text evidence="2">Belongs to the PHD-associated homeobox family.</text>
</comment>
<dbReference type="InterPro" id="IPR045876">
    <property type="entry name" value="PRHA-like_PHD-finger"/>
</dbReference>
<feature type="compositionally biased region" description="Basic and acidic residues" evidence="14">
    <location>
        <begin position="154"/>
        <end position="164"/>
    </location>
</feature>
<feature type="compositionally biased region" description="Polar residues" evidence="14">
    <location>
        <begin position="119"/>
        <end position="133"/>
    </location>
</feature>
<dbReference type="InterPro" id="IPR009057">
    <property type="entry name" value="Homeodomain-like_sf"/>
</dbReference>
<dbReference type="PANTHER" id="PTHR12628:SF10">
    <property type="entry name" value="HOMEOBOX DOMAIN-CONTAINING PROTEIN"/>
    <property type="match status" value="1"/>
</dbReference>
<dbReference type="GO" id="GO:0045814">
    <property type="term" value="P:negative regulation of gene expression, epigenetic"/>
    <property type="evidence" value="ECO:0007669"/>
    <property type="project" value="TreeGrafter"/>
</dbReference>
<dbReference type="SUPFAM" id="SSF46689">
    <property type="entry name" value="Homeodomain-like"/>
    <property type="match status" value="1"/>
</dbReference>
<dbReference type="GO" id="GO:0003677">
    <property type="term" value="F:DNA binding"/>
    <property type="evidence" value="ECO:0007669"/>
    <property type="project" value="UniProtKB-UniRule"/>
</dbReference>
<dbReference type="Gene3D" id="3.30.40.10">
    <property type="entry name" value="Zinc/RING finger domain, C3HC4 (zinc finger)"/>
    <property type="match status" value="1"/>
</dbReference>
<dbReference type="FunFam" id="1.10.10.60:FF:000437">
    <property type="entry name" value="pathogenesis-related homeodomain protein"/>
    <property type="match status" value="1"/>
</dbReference>
<dbReference type="InterPro" id="IPR001356">
    <property type="entry name" value="HD"/>
</dbReference>
<dbReference type="GO" id="GO:0005634">
    <property type="term" value="C:nucleus"/>
    <property type="evidence" value="ECO:0007669"/>
    <property type="project" value="UniProtKB-SubCell"/>
</dbReference>
<keyword evidence="4 12" id="KW-0863">Zinc-finger</keyword>
<dbReference type="PROSITE" id="PS50016">
    <property type="entry name" value="ZF_PHD_2"/>
    <property type="match status" value="1"/>
</dbReference>
<evidence type="ECO:0008006" key="19">
    <source>
        <dbReference type="Google" id="ProtNLM"/>
    </source>
</evidence>
<feature type="compositionally biased region" description="Polar residues" evidence="14">
    <location>
        <begin position="12"/>
        <end position="25"/>
    </location>
</feature>
<evidence type="ECO:0000256" key="14">
    <source>
        <dbReference type="SAM" id="MobiDB-lite"/>
    </source>
</evidence>
<feature type="region of interest" description="Disordered" evidence="14">
    <location>
        <begin position="1"/>
        <end position="25"/>
    </location>
</feature>
<evidence type="ECO:0000256" key="5">
    <source>
        <dbReference type="ARBA" id="ARBA00022833"/>
    </source>
</evidence>
<proteinExistence type="inferred from homology"/>
<feature type="region of interest" description="Disordered" evidence="14">
    <location>
        <begin position="473"/>
        <end position="500"/>
    </location>
</feature>
<dbReference type="GO" id="GO:0003682">
    <property type="term" value="F:chromatin binding"/>
    <property type="evidence" value="ECO:0007669"/>
    <property type="project" value="TreeGrafter"/>
</dbReference>
<dbReference type="SMART" id="SM00249">
    <property type="entry name" value="PHD"/>
    <property type="match status" value="1"/>
</dbReference>
<feature type="region of interest" description="Disordered" evidence="14">
    <location>
        <begin position="119"/>
        <end position="164"/>
    </location>
</feature>
<keyword evidence="5" id="KW-0862">Zinc</keyword>
<dbReference type="InterPro" id="IPR001965">
    <property type="entry name" value="Znf_PHD"/>
</dbReference>
<evidence type="ECO:0000256" key="2">
    <source>
        <dbReference type="ARBA" id="ARBA00007427"/>
    </source>
</evidence>
<name>A0AAV6LJV9_9ERIC</name>
<dbReference type="AlphaFoldDB" id="A0AAV6LJV9"/>
<evidence type="ECO:0000256" key="10">
    <source>
        <dbReference type="ARBA" id="ARBA00023242"/>
    </source>
</evidence>
<sequence>MQGIARKPIHQETGNPSSTKTGTVSEQIKIVTKILDIKGHKEKSKSHGNAIGSTMWKEKLAKFVNKEKSKSHGNAIGSTMWKEKLAKSVSKGVINDSLSKSLIGKTALHKTKFYKKQHSSSLQFENPSLNGSKEQAKEDGKSQKVRKRRKQRRQRDNAERDDTSRLQRRTRYLFVKMKLEQNLIDAYSGDGWKGQSREKIRPEKELQRAKKEILKCKLGIRDAIHQLELLSSAGCIEDSVIAPDGSVHHEHIICAKCKLREAFPDNDIILCDGTCNCAFHQKCLDPPLLTENILAKVLAMKLNAIEKISVPPGDQGWLCKFCDCKMEIIEAMNAHLGTHYSTDSHWQDIFKDEAALSDGGGASQDPEQEWPSDDSEDDDYDPEKNENSCSYGRAGSEADATDDACSSSSLWSLEDEVFSESGSPGKGRWNASFKASIGADCAETTDHEILSGPRERRAVDYTKLYHEMFGKDAPVSEQISDDEDWGPGKRKRREKESDAASTLMTLFKSEKKFPNMNTVECKETLPHNEKTKRPFFRIPPDALEKLRLVFAENELPSKAVKDNLSKQLGLDSEKVNKWFKNARYHALKARKLPGEEPKQIGSISPKFTKESRFKLGEDKATAGPIASKDKLSATVVHSPKPVEIVYRRKNMQFLSSPLKKKQHKRALLDSEKAGMECGDDVSLKVWKTIAKKKKKRVNFKAGGGAQEAEAELERLCKMKGKVEEFKQILRELPNGKSRKANASSVNEHSVMYVPVAELREKKMILANAN</sequence>
<evidence type="ECO:0000256" key="13">
    <source>
        <dbReference type="RuleBase" id="RU000682"/>
    </source>
</evidence>
<protein>
    <recommendedName>
        <fullName evidence="19">Pathogenesis-related homeodomain protein</fullName>
    </recommendedName>
</protein>
<evidence type="ECO:0000256" key="8">
    <source>
        <dbReference type="ARBA" id="ARBA00023155"/>
    </source>
</evidence>
<feature type="DNA-binding region" description="Homeobox" evidence="11">
    <location>
        <begin position="531"/>
        <end position="590"/>
    </location>
</feature>
<keyword evidence="6" id="KW-0805">Transcription regulation</keyword>
<keyword evidence="3" id="KW-0479">Metal-binding</keyword>
<evidence type="ECO:0000256" key="9">
    <source>
        <dbReference type="ARBA" id="ARBA00023163"/>
    </source>
</evidence>
<dbReference type="GO" id="GO:0008270">
    <property type="term" value="F:zinc ion binding"/>
    <property type="evidence" value="ECO:0007669"/>
    <property type="project" value="UniProtKB-KW"/>
</dbReference>
<dbReference type="CDD" id="cd00086">
    <property type="entry name" value="homeodomain"/>
    <property type="match status" value="1"/>
</dbReference>
<feature type="region of interest" description="Disordered" evidence="14">
    <location>
        <begin position="356"/>
        <end position="404"/>
    </location>
</feature>
<evidence type="ECO:0000256" key="4">
    <source>
        <dbReference type="ARBA" id="ARBA00022771"/>
    </source>
</evidence>
<comment type="subcellular location">
    <subcellularLocation>
        <location evidence="1 11 13">Nucleus</location>
    </subcellularLocation>
</comment>
<feature type="domain" description="PHD-type" evidence="15">
    <location>
        <begin position="251"/>
        <end position="325"/>
    </location>
</feature>
<gene>
    <name evidence="17" type="ORF">RHGRI_001013</name>
</gene>
<dbReference type="InterPro" id="IPR019786">
    <property type="entry name" value="Zinc_finger_PHD-type_CS"/>
</dbReference>
<dbReference type="SUPFAM" id="SSF57903">
    <property type="entry name" value="FYVE/PHD zinc finger"/>
    <property type="match status" value="1"/>
</dbReference>
<evidence type="ECO:0000256" key="11">
    <source>
        <dbReference type="PROSITE-ProRule" id="PRU00108"/>
    </source>
</evidence>
<keyword evidence="8 11" id="KW-0371">Homeobox</keyword>
<evidence type="ECO:0000256" key="6">
    <source>
        <dbReference type="ARBA" id="ARBA00023015"/>
    </source>
</evidence>
<keyword evidence="7 11" id="KW-0238">DNA-binding</keyword>
<dbReference type="InterPro" id="IPR019787">
    <property type="entry name" value="Znf_PHD-finger"/>
</dbReference>
<evidence type="ECO:0000259" key="16">
    <source>
        <dbReference type="PROSITE" id="PS50071"/>
    </source>
</evidence>
<organism evidence="17 18">
    <name type="scientific">Rhododendron griersonianum</name>
    <dbReference type="NCBI Taxonomy" id="479676"/>
    <lineage>
        <taxon>Eukaryota</taxon>
        <taxon>Viridiplantae</taxon>
        <taxon>Streptophyta</taxon>
        <taxon>Embryophyta</taxon>
        <taxon>Tracheophyta</taxon>
        <taxon>Spermatophyta</taxon>
        <taxon>Magnoliopsida</taxon>
        <taxon>eudicotyledons</taxon>
        <taxon>Gunneridae</taxon>
        <taxon>Pentapetalae</taxon>
        <taxon>asterids</taxon>
        <taxon>Ericales</taxon>
        <taxon>Ericaceae</taxon>
        <taxon>Ericoideae</taxon>
        <taxon>Rhodoreae</taxon>
        <taxon>Rhododendron</taxon>
    </lineage>
</organism>
<evidence type="ECO:0000313" key="17">
    <source>
        <dbReference type="EMBL" id="KAG5564995.1"/>
    </source>
</evidence>
<dbReference type="PANTHER" id="PTHR12628">
    <property type="entry name" value="POLYCOMB-LIKE TRANSCRIPTION FACTOR"/>
    <property type="match status" value="1"/>
</dbReference>
<evidence type="ECO:0000256" key="1">
    <source>
        <dbReference type="ARBA" id="ARBA00004123"/>
    </source>
</evidence>
<dbReference type="Gene3D" id="1.10.10.60">
    <property type="entry name" value="Homeodomain-like"/>
    <property type="match status" value="1"/>
</dbReference>
<dbReference type="PROSITE" id="PS50071">
    <property type="entry name" value="HOMEOBOX_2"/>
    <property type="match status" value="1"/>
</dbReference>
<accession>A0AAV6LJV9</accession>
<dbReference type="InterPro" id="IPR011011">
    <property type="entry name" value="Znf_FYVE_PHD"/>
</dbReference>
<keyword evidence="18" id="KW-1185">Reference proteome</keyword>
<keyword evidence="9" id="KW-0804">Transcription</keyword>
<feature type="compositionally biased region" description="Acidic residues" evidence="14">
    <location>
        <begin position="366"/>
        <end position="381"/>
    </location>
</feature>
<evidence type="ECO:0000256" key="3">
    <source>
        <dbReference type="ARBA" id="ARBA00022723"/>
    </source>
</evidence>